<name>A0A3P7L8G1_STRVU</name>
<dbReference type="EMBL" id="UYYB01103514">
    <property type="protein sequence ID" value="VDM78975.1"/>
    <property type="molecule type" value="Genomic_DNA"/>
</dbReference>
<accession>A0A3P7L8G1</accession>
<sequence>MRIDDVSTPSRALAKKKKYFSEKQNNKNIFKKLLHPSYHERSAQYRRLFGGKIGPEPDDTRVHCHVLPNITAYIV</sequence>
<reference evidence="1 2" key="1">
    <citation type="submission" date="2018-11" db="EMBL/GenBank/DDBJ databases">
        <authorList>
            <consortium name="Pathogen Informatics"/>
        </authorList>
    </citation>
    <scope>NUCLEOTIDE SEQUENCE [LARGE SCALE GENOMIC DNA]</scope>
</reference>
<dbReference type="Proteomes" id="UP000270094">
    <property type="component" value="Unassembled WGS sequence"/>
</dbReference>
<proteinExistence type="predicted"/>
<gene>
    <name evidence="1" type="ORF">SVUK_LOCUS13973</name>
</gene>
<evidence type="ECO:0000313" key="1">
    <source>
        <dbReference type="EMBL" id="VDM78975.1"/>
    </source>
</evidence>
<keyword evidence="2" id="KW-1185">Reference proteome</keyword>
<organism evidence="1 2">
    <name type="scientific">Strongylus vulgaris</name>
    <name type="common">Blood worm</name>
    <dbReference type="NCBI Taxonomy" id="40348"/>
    <lineage>
        <taxon>Eukaryota</taxon>
        <taxon>Metazoa</taxon>
        <taxon>Ecdysozoa</taxon>
        <taxon>Nematoda</taxon>
        <taxon>Chromadorea</taxon>
        <taxon>Rhabditida</taxon>
        <taxon>Rhabditina</taxon>
        <taxon>Rhabditomorpha</taxon>
        <taxon>Strongyloidea</taxon>
        <taxon>Strongylidae</taxon>
        <taxon>Strongylus</taxon>
    </lineage>
</organism>
<evidence type="ECO:0000313" key="2">
    <source>
        <dbReference type="Proteomes" id="UP000270094"/>
    </source>
</evidence>
<dbReference type="AlphaFoldDB" id="A0A3P7L8G1"/>
<dbReference type="OrthoDB" id="2162691at2759"/>
<protein>
    <submittedName>
        <fullName evidence="1">Uncharacterized protein</fullName>
    </submittedName>
</protein>